<feature type="transmembrane region" description="Helical" evidence="7">
    <location>
        <begin position="421"/>
        <end position="441"/>
    </location>
</feature>
<comment type="subcellular location">
    <subcellularLocation>
        <location evidence="1">Membrane</location>
        <topology evidence="1">Multi-pass membrane protein</topology>
    </subcellularLocation>
</comment>
<evidence type="ECO:0000313" key="9">
    <source>
        <dbReference type="Proteomes" id="UP001140510"/>
    </source>
</evidence>
<dbReference type="AlphaFoldDB" id="A0A9W8ZG92"/>
<evidence type="ECO:0000313" key="8">
    <source>
        <dbReference type="EMBL" id="KAJ4407915.1"/>
    </source>
</evidence>
<reference evidence="8" key="1">
    <citation type="submission" date="2022-10" db="EMBL/GenBank/DDBJ databases">
        <title>Tapping the CABI collections for fungal endophytes: first genome assemblies for Collariella, Neodidymelliopsis, Ascochyta clinopodiicola, Didymella pomorum, Didymosphaeria variabile, Neocosmospora piperis and Neocucurbitaria cava.</title>
        <authorList>
            <person name="Hill R."/>
        </authorList>
    </citation>
    <scope>NUCLEOTIDE SEQUENCE</scope>
    <source>
        <strain evidence="8">IMI 355091</strain>
    </source>
</reference>
<protein>
    <recommendedName>
        <fullName evidence="10">Amino acid transporter</fullName>
    </recommendedName>
</protein>
<dbReference type="Pfam" id="PF13520">
    <property type="entry name" value="AA_permease_2"/>
    <property type="match status" value="1"/>
</dbReference>
<evidence type="ECO:0000256" key="5">
    <source>
        <dbReference type="ARBA" id="ARBA00023136"/>
    </source>
</evidence>
<keyword evidence="2" id="KW-0813">Transport</keyword>
<accession>A0A9W8ZG92</accession>
<feature type="transmembrane region" description="Helical" evidence="7">
    <location>
        <begin position="588"/>
        <end position="609"/>
    </location>
</feature>
<gene>
    <name evidence="8" type="ORF">N0V91_003580</name>
</gene>
<feature type="region of interest" description="Disordered" evidence="6">
    <location>
        <begin position="1"/>
        <end position="21"/>
    </location>
</feature>
<dbReference type="EMBL" id="JAPEVA010000018">
    <property type="protein sequence ID" value="KAJ4407915.1"/>
    <property type="molecule type" value="Genomic_DNA"/>
</dbReference>
<dbReference type="Proteomes" id="UP001140510">
    <property type="component" value="Unassembled WGS sequence"/>
</dbReference>
<evidence type="ECO:0000256" key="2">
    <source>
        <dbReference type="ARBA" id="ARBA00022448"/>
    </source>
</evidence>
<feature type="transmembrane region" description="Helical" evidence="7">
    <location>
        <begin position="679"/>
        <end position="697"/>
    </location>
</feature>
<dbReference type="PANTHER" id="PTHR45649">
    <property type="entry name" value="AMINO-ACID PERMEASE BAT1"/>
    <property type="match status" value="1"/>
</dbReference>
<feature type="transmembrane region" description="Helical" evidence="7">
    <location>
        <begin position="94"/>
        <end position="114"/>
    </location>
</feature>
<keyword evidence="4 7" id="KW-1133">Transmembrane helix</keyword>
<evidence type="ECO:0000256" key="7">
    <source>
        <dbReference type="SAM" id="Phobius"/>
    </source>
</evidence>
<feature type="transmembrane region" description="Helical" evidence="7">
    <location>
        <begin position="492"/>
        <end position="511"/>
    </location>
</feature>
<dbReference type="Gene3D" id="1.20.1740.10">
    <property type="entry name" value="Amino acid/polyamine transporter I"/>
    <property type="match status" value="1"/>
</dbReference>
<dbReference type="GO" id="GO:0016020">
    <property type="term" value="C:membrane"/>
    <property type="evidence" value="ECO:0007669"/>
    <property type="project" value="UniProtKB-SubCell"/>
</dbReference>
<dbReference type="InterPro" id="IPR002293">
    <property type="entry name" value="AA/rel_permease1"/>
</dbReference>
<dbReference type="PANTHER" id="PTHR45649:SF4">
    <property type="entry name" value="TRANSPORTER, PUTATIVE (EUROFUNG)-RELATED"/>
    <property type="match status" value="1"/>
</dbReference>
<name>A0A9W8ZG92_9PLEO</name>
<dbReference type="OrthoDB" id="3257095at2759"/>
<keyword evidence="5 7" id="KW-0472">Membrane</keyword>
<evidence type="ECO:0008006" key="10">
    <source>
        <dbReference type="Google" id="ProtNLM"/>
    </source>
</evidence>
<evidence type="ECO:0000256" key="3">
    <source>
        <dbReference type="ARBA" id="ARBA00022692"/>
    </source>
</evidence>
<evidence type="ECO:0000256" key="1">
    <source>
        <dbReference type="ARBA" id="ARBA00004141"/>
    </source>
</evidence>
<evidence type="ECO:0000256" key="6">
    <source>
        <dbReference type="SAM" id="MobiDB-lite"/>
    </source>
</evidence>
<feature type="transmembrane region" description="Helical" evidence="7">
    <location>
        <begin position="237"/>
        <end position="259"/>
    </location>
</feature>
<feature type="transmembrane region" description="Helical" evidence="7">
    <location>
        <begin position="211"/>
        <end position="230"/>
    </location>
</feature>
<feature type="transmembrane region" description="Helical" evidence="7">
    <location>
        <begin position="120"/>
        <end position="137"/>
    </location>
</feature>
<comment type="caution">
    <text evidence="8">The sequence shown here is derived from an EMBL/GenBank/DDBJ whole genome shotgun (WGS) entry which is preliminary data.</text>
</comment>
<feature type="transmembrane region" description="Helical" evidence="7">
    <location>
        <begin position="545"/>
        <end position="568"/>
    </location>
</feature>
<keyword evidence="9" id="KW-1185">Reference proteome</keyword>
<proteinExistence type="predicted"/>
<evidence type="ECO:0000256" key="4">
    <source>
        <dbReference type="ARBA" id="ARBA00022989"/>
    </source>
</evidence>
<feature type="transmembrane region" description="Helical" evidence="7">
    <location>
        <begin position="368"/>
        <end position="392"/>
    </location>
</feature>
<keyword evidence="3 7" id="KW-0812">Transmembrane</keyword>
<dbReference type="GO" id="GO:0022857">
    <property type="term" value="F:transmembrane transporter activity"/>
    <property type="evidence" value="ECO:0007669"/>
    <property type="project" value="InterPro"/>
</dbReference>
<sequence length="704" mass="77852">MQAETLALPEHGAPIKGTPRTERTEHHYTHTIHHLKEKVANVADVNTTANYLEGQDDEELRATKSTRQDAAGMRRMGKEQQLVRHFRQLSMTSFVAIATVAWELGIFVISPGLIDGGRSGLIYSTFWNFIGFAPIYLSMAEMASMAPIAGAQYHWVSEFAPESMQKPLSYLTGWTSTIAWQAGNALGIFIVGSLIQTMILVNNEDYPFPNWQGTLLACAAMVVAYIGNVYGSRILPYWQIPVFIIHILAYFAFIIPIWVKAPAATHSQVWNDFSNNGGWSSVGLSIMIGQLSGIGQQVGIDTAAHMSEEVRDAAKTIPRTMLSVYVINMCLIFPAIVTIVYHIPDLDAALEDSTTYPALYVLKQTMSVGWMTALMVVICLINMCSNVVYLAAVTRDLFAFSRDKGLPFSKWLSTVHPTRHIPVNAAKFTCVTAFALALIYIGSPVAFYAITALSTISLLQCYCLSIGCVLWRRITMPSTLPPAEFSLGRWGIPINALAVVYSLWAFFWACWPQQSPTIIRTLHHYLNHSATPIIPSTTTSVSDTLITIIEAVFLVNLILAATCSILMFTVEYLAGSNVDGPQKESPNLLVTIIKVIFCYIVVFAAFGRIADTLGEDNFAILFMVIAEFAVRENLVKELQKQNEDLRAHLQAQADELEVLRAWAQVWGQKAKVEANERSSAFELLVMVVAVVVGFAAAKRTSPRQ</sequence>
<feature type="transmembrane region" description="Helical" evidence="7">
    <location>
        <begin position="178"/>
        <end position="199"/>
    </location>
</feature>
<organism evidence="8 9">
    <name type="scientific">Didymella pomorum</name>
    <dbReference type="NCBI Taxonomy" id="749634"/>
    <lineage>
        <taxon>Eukaryota</taxon>
        <taxon>Fungi</taxon>
        <taxon>Dikarya</taxon>
        <taxon>Ascomycota</taxon>
        <taxon>Pezizomycotina</taxon>
        <taxon>Dothideomycetes</taxon>
        <taxon>Pleosporomycetidae</taxon>
        <taxon>Pleosporales</taxon>
        <taxon>Pleosporineae</taxon>
        <taxon>Didymellaceae</taxon>
        <taxon>Didymella</taxon>
    </lineage>
</organism>
<feature type="transmembrane region" description="Helical" evidence="7">
    <location>
        <begin position="321"/>
        <end position="343"/>
    </location>
</feature>